<sequence length="45" mass="5104">MWVFVGYACFWILSCKSSVFFGFHRSGRGSLDFSMDLLLGVPILI</sequence>
<reference evidence="1" key="1">
    <citation type="submission" date="2018-02" db="EMBL/GenBank/DDBJ databases">
        <title>Rhizophora mucronata_Transcriptome.</title>
        <authorList>
            <person name="Meera S.P."/>
            <person name="Sreeshan A."/>
            <person name="Augustine A."/>
        </authorList>
    </citation>
    <scope>NUCLEOTIDE SEQUENCE</scope>
    <source>
        <tissue evidence="1">Leaf</tissue>
    </source>
</reference>
<protein>
    <submittedName>
        <fullName evidence="1">Uncharacterized protein</fullName>
    </submittedName>
</protein>
<evidence type="ECO:0000313" key="1">
    <source>
        <dbReference type="EMBL" id="MBW84340.1"/>
    </source>
</evidence>
<dbReference type="AlphaFoldDB" id="A0A2P2ISZ3"/>
<proteinExistence type="predicted"/>
<dbReference type="EMBL" id="GGEC01003857">
    <property type="protein sequence ID" value="MBW84340.1"/>
    <property type="molecule type" value="Transcribed_RNA"/>
</dbReference>
<name>A0A2P2ISZ3_RHIMU</name>
<organism evidence="1">
    <name type="scientific">Rhizophora mucronata</name>
    <name type="common">Asiatic mangrove</name>
    <dbReference type="NCBI Taxonomy" id="61149"/>
    <lineage>
        <taxon>Eukaryota</taxon>
        <taxon>Viridiplantae</taxon>
        <taxon>Streptophyta</taxon>
        <taxon>Embryophyta</taxon>
        <taxon>Tracheophyta</taxon>
        <taxon>Spermatophyta</taxon>
        <taxon>Magnoliopsida</taxon>
        <taxon>eudicotyledons</taxon>
        <taxon>Gunneridae</taxon>
        <taxon>Pentapetalae</taxon>
        <taxon>rosids</taxon>
        <taxon>fabids</taxon>
        <taxon>Malpighiales</taxon>
        <taxon>Rhizophoraceae</taxon>
        <taxon>Rhizophora</taxon>
    </lineage>
</organism>
<accession>A0A2P2ISZ3</accession>